<keyword evidence="1" id="KW-1133">Transmembrane helix</keyword>
<sequence length="104" mass="12002">MLTNFLALFSFLGGVYWNKTSFHLPLRLSAFLTSGWIIILLSFGGMFGRLKETYYLLVVLGSVYFLYQMINHWMNQKPLLKIKDLKRNGWIIGVLSILLIAVVN</sequence>
<keyword evidence="1" id="KW-0472">Membrane</keyword>
<protein>
    <submittedName>
        <fullName evidence="2">Uncharacterized protein</fullName>
    </submittedName>
</protein>
<feature type="transmembrane region" description="Helical" evidence="1">
    <location>
        <begin position="85"/>
        <end position="103"/>
    </location>
</feature>
<evidence type="ECO:0000313" key="3">
    <source>
        <dbReference type="Proteomes" id="UP000235682"/>
    </source>
</evidence>
<organism evidence="2 3">
    <name type="scientific">Dolosicoccus paucivorans</name>
    <dbReference type="NCBI Taxonomy" id="84521"/>
    <lineage>
        <taxon>Bacteria</taxon>
        <taxon>Bacillati</taxon>
        <taxon>Bacillota</taxon>
        <taxon>Bacilli</taxon>
        <taxon>Lactobacillales</taxon>
        <taxon>Aerococcaceae</taxon>
        <taxon>Dolosicoccus</taxon>
    </lineage>
</organism>
<dbReference type="RefSeq" id="WP_102227664.1">
    <property type="nucleotide sequence ID" value="NZ_PNFY01000012.1"/>
</dbReference>
<evidence type="ECO:0000256" key="1">
    <source>
        <dbReference type="SAM" id="Phobius"/>
    </source>
</evidence>
<proteinExistence type="predicted"/>
<dbReference type="AlphaFoldDB" id="A0A2N6SPP8"/>
<accession>A0A2N6SPP8</accession>
<keyword evidence="1" id="KW-0812">Transmembrane</keyword>
<keyword evidence="3" id="KW-1185">Reference proteome</keyword>
<dbReference type="EMBL" id="PNHE01000002">
    <property type="protein sequence ID" value="PMC59044.1"/>
    <property type="molecule type" value="Genomic_DNA"/>
</dbReference>
<evidence type="ECO:0000313" key="2">
    <source>
        <dbReference type="EMBL" id="PMC59044.1"/>
    </source>
</evidence>
<dbReference type="STRING" id="84521.SAMN04487994_10032"/>
<name>A0A2N6SPP8_9LACT</name>
<feature type="transmembrane region" description="Helical" evidence="1">
    <location>
        <begin position="54"/>
        <end position="73"/>
    </location>
</feature>
<dbReference type="Proteomes" id="UP000235682">
    <property type="component" value="Unassembled WGS sequence"/>
</dbReference>
<comment type="caution">
    <text evidence="2">The sequence shown here is derived from an EMBL/GenBank/DDBJ whole genome shotgun (WGS) entry which is preliminary data.</text>
</comment>
<reference evidence="2 3" key="1">
    <citation type="submission" date="2017-09" db="EMBL/GenBank/DDBJ databases">
        <title>Bacterial strain isolated from the female urinary microbiota.</title>
        <authorList>
            <person name="Thomas-White K."/>
            <person name="Kumar N."/>
            <person name="Forster S."/>
            <person name="Putonti C."/>
            <person name="Lawley T."/>
            <person name="Wolfe A.J."/>
        </authorList>
    </citation>
    <scope>NUCLEOTIDE SEQUENCE [LARGE SCALE GENOMIC DNA]</scope>
    <source>
        <strain evidence="2 3">UMB0852</strain>
    </source>
</reference>
<gene>
    <name evidence="2" type="ORF">CJ205_00850</name>
</gene>
<feature type="transmembrane region" description="Helical" evidence="1">
    <location>
        <begin position="28"/>
        <end position="48"/>
    </location>
</feature>